<dbReference type="EMBL" id="BSXT01000898">
    <property type="protein sequence ID" value="GMF35808.1"/>
    <property type="molecule type" value="Genomic_DNA"/>
</dbReference>
<sequence length="124" mass="13751">MVVSAGPFEGKCLKGKEHEVESSFSITKMQKLEITTSFLTALLVLIKSGNVKGRRGKDRRERFNYVSSLVGLVCAAACRSCYDITRATIENDKGRIRWGYFSPIPHGNGHNNNASGIDLSWLRS</sequence>
<dbReference type="AlphaFoldDB" id="A0A9W7CPZ4"/>
<proteinExistence type="predicted"/>
<organism evidence="1 2">
    <name type="scientific">Phytophthora fragariaefolia</name>
    <dbReference type="NCBI Taxonomy" id="1490495"/>
    <lineage>
        <taxon>Eukaryota</taxon>
        <taxon>Sar</taxon>
        <taxon>Stramenopiles</taxon>
        <taxon>Oomycota</taxon>
        <taxon>Peronosporomycetes</taxon>
        <taxon>Peronosporales</taxon>
        <taxon>Peronosporaceae</taxon>
        <taxon>Phytophthora</taxon>
    </lineage>
</organism>
<accession>A0A9W7CPZ4</accession>
<protein>
    <submittedName>
        <fullName evidence="1">Unnamed protein product</fullName>
    </submittedName>
</protein>
<dbReference type="Proteomes" id="UP001165121">
    <property type="component" value="Unassembled WGS sequence"/>
</dbReference>
<evidence type="ECO:0000313" key="1">
    <source>
        <dbReference type="EMBL" id="GMF35808.1"/>
    </source>
</evidence>
<reference evidence="1" key="1">
    <citation type="submission" date="2023-04" db="EMBL/GenBank/DDBJ databases">
        <title>Phytophthora fragariaefolia NBRC 109709.</title>
        <authorList>
            <person name="Ichikawa N."/>
            <person name="Sato H."/>
            <person name="Tonouchi N."/>
        </authorList>
    </citation>
    <scope>NUCLEOTIDE SEQUENCE</scope>
    <source>
        <strain evidence="1">NBRC 109709</strain>
    </source>
</reference>
<keyword evidence="2" id="KW-1185">Reference proteome</keyword>
<comment type="caution">
    <text evidence="1">The sequence shown here is derived from an EMBL/GenBank/DDBJ whole genome shotgun (WGS) entry which is preliminary data.</text>
</comment>
<evidence type="ECO:0000313" key="2">
    <source>
        <dbReference type="Proteomes" id="UP001165121"/>
    </source>
</evidence>
<name>A0A9W7CPZ4_9STRA</name>
<gene>
    <name evidence="1" type="ORF">Pfra01_000957300</name>
</gene>